<proteinExistence type="predicted"/>
<evidence type="ECO:0000256" key="1">
    <source>
        <dbReference type="ARBA" id="ARBA00004123"/>
    </source>
</evidence>
<sequence length="178" mass="19868">MTPNSSAATKTSTTGHPPAAAATVTSTPPVLSTGFDYTGALAFDINYACWLDEHQRLINDLRSVVNSHIGDNDLCVLVDGVMFRYDEIFCLKGVGAKSDVFHMLSGMWKTPAERCFLWLGGFHSSELLKREKDEQMGESKVLMKAVLIVMTKRKHNHLAVLLLVLWTSMYAMYFFEAQ</sequence>
<name>A0A834L9K2_RHOSS</name>
<dbReference type="Proteomes" id="UP000626092">
    <property type="component" value="Unassembled WGS sequence"/>
</dbReference>
<dbReference type="GO" id="GO:0005634">
    <property type="term" value="C:nucleus"/>
    <property type="evidence" value="ECO:0007669"/>
    <property type="project" value="UniProtKB-SubCell"/>
</dbReference>
<dbReference type="OrthoDB" id="2015618at2759"/>
<keyword evidence="3" id="KW-0238">DNA-binding</keyword>
<evidence type="ECO:0000256" key="4">
    <source>
        <dbReference type="ARBA" id="ARBA00023159"/>
    </source>
</evidence>
<dbReference type="GO" id="GO:0006351">
    <property type="term" value="P:DNA-templated transcription"/>
    <property type="evidence" value="ECO:0007669"/>
    <property type="project" value="InterPro"/>
</dbReference>
<protein>
    <recommendedName>
        <fullName evidence="9">DOG1 domain-containing protein</fullName>
    </recommendedName>
</protein>
<keyword evidence="5" id="KW-0804">Transcription</keyword>
<dbReference type="PROSITE" id="PS51806">
    <property type="entry name" value="DOG1"/>
    <property type="match status" value="1"/>
</dbReference>
<organism evidence="10 11">
    <name type="scientific">Rhododendron simsii</name>
    <name type="common">Sims's rhododendron</name>
    <dbReference type="NCBI Taxonomy" id="118357"/>
    <lineage>
        <taxon>Eukaryota</taxon>
        <taxon>Viridiplantae</taxon>
        <taxon>Streptophyta</taxon>
        <taxon>Embryophyta</taxon>
        <taxon>Tracheophyta</taxon>
        <taxon>Spermatophyta</taxon>
        <taxon>Magnoliopsida</taxon>
        <taxon>eudicotyledons</taxon>
        <taxon>Gunneridae</taxon>
        <taxon>Pentapetalae</taxon>
        <taxon>asterids</taxon>
        <taxon>Ericales</taxon>
        <taxon>Ericaceae</taxon>
        <taxon>Ericoideae</taxon>
        <taxon>Rhodoreae</taxon>
        <taxon>Rhododendron</taxon>
    </lineage>
</organism>
<dbReference type="PANTHER" id="PTHR45693:SF1">
    <property type="entry name" value="TRANSCRIPTION FACTOR PERIANTHIA"/>
    <property type="match status" value="1"/>
</dbReference>
<keyword evidence="2" id="KW-0805">Transcription regulation</keyword>
<dbReference type="Pfam" id="PF14144">
    <property type="entry name" value="DOG1"/>
    <property type="match status" value="1"/>
</dbReference>
<comment type="caution">
    <text evidence="10">The sequence shown here is derived from an EMBL/GenBank/DDBJ whole genome shotgun (WGS) entry which is preliminary data.</text>
</comment>
<dbReference type="PANTHER" id="PTHR45693">
    <property type="entry name" value="TRANSCRIPTION FACTOR TGA9"/>
    <property type="match status" value="1"/>
</dbReference>
<keyword evidence="8" id="KW-1133">Transmembrane helix</keyword>
<evidence type="ECO:0000256" key="7">
    <source>
        <dbReference type="SAM" id="MobiDB-lite"/>
    </source>
</evidence>
<evidence type="ECO:0000259" key="9">
    <source>
        <dbReference type="PROSITE" id="PS51806"/>
    </source>
</evidence>
<reference evidence="10" key="1">
    <citation type="submission" date="2019-11" db="EMBL/GenBank/DDBJ databases">
        <authorList>
            <person name="Liu Y."/>
            <person name="Hou J."/>
            <person name="Li T.-Q."/>
            <person name="Guan C.-H."/>
            <person name="Wu X."/>
            <person name="Wu H.-Z."/>
            <person name="Ling F."/>
            <person name="Zhang R."/>
            <person name="Shi X.-G."/>
            <person name="Ren J.-P."/>
            <person name="Chen E.-F."/>
            <person name="Sun J.-M."/>
        </authorList>
    </citation>
    <scope>NUCLEOTIDE SEQUENCE</scope>
    <source>
        <strain evidence="10">Adult_tree_wgs_1</strain>
        <tissue evidence="10">Leaves</tissue>
    </source>
</reference>
<evidence type="ECO:0000256" key="2">
    <source>
        <dbReference type="ARBA" id="ARBA00023015"/>
    </source>
</evidence>
<keyword evidence="6" id="KW-0539">Nucleus</keyword>
<dbReference type="GO" id="GO:0043565">
    <property type="term" value="F:sequence-specific DNA binding"/>
    <property type="evidence" value="ECO:0007669"/>
    <property type="project" value="InterPro"/>
</dbReference>
<evidence type="ECO:0000256" key="5">
    <source>
        <dbReference type="ARBA" id="ARBA00023163"/>
    </source>
</evidence>
<feature type="compositionally biased region" description="Polar residues" evidence="7">
    <location>
        <begin position="1"/>
        <end position="15"/>
    </location>
</feature>
<dbReference type="EMBL" id="WJXA01000012">
    <property type="protein sequence ID" value="KAF7124519.1"/>
    <property type="molecule type" value="Genomic_DNA"/>
</dbReference>
<comment type="subcellular location">
    <subcellularLocation>
        <location evidence="1">Nucleus</location>
    </subcellularLocation>
</comment>
<evidence type="ECO:0000256" key="8">
    <source>
        <dbReference type="SAM" id="Phobius"/>
    </source>
</evidence>
<gene>
    <name evidence="10" type="ORF">RHSIM_Rhsim12G0194300</name>
</gene>
<evidence type="ECO:0000256" key="6">
    <source>
        <dbReference type="ARBA" id="ARBA00023242"/>
    </source>
</evidence>
<evidence type="ECO:0000313" key="10">
    <source>
        <dbReference type="EMBL" id="KAF7124519.1"/>
    </source>
</evidence>
<dbReference type="InterPro" id="IPR025422">
    <property type="entry name" value="TGA_domain"/>
</dbReference>
<feature type="region of interest" description="Disordered" evidence="7">
    <location>
        <begin position="1"/>
        <end position="25"/>
    </location>
</feature>
<evidence type="ECO:0000313" key="11">
    <source>
        <dbReference type="Proteomes" id="UP000626092"/>
    </source>
</evidence>
<keyword evidence="4" id="KW-0010">Activator</keyword>
<feature type="transmembrane region" description="Helical" evidence="8">
    <location>
        <begin position="158"/>
        <end position="175"/>
    </location>
</feature>
<keyword evidence="8" id="KW-0472">Membrane</keyword>
<accession>A0A834L9K2</accession>
<keyword evidence="8" id="KW-0812">Transmembrane</keyword>
<feature type="domain" description="DOG1" evidence="9">
    <location>
        <begin position="40"/>
        <end position="178"/>
    </location>
</feature>
<evidence type="ECO:0000256" key="3">
    <source>
        <dbReference type="ARBA" id="ARBA00023125"/>
    </source>
</evidence>
<keyword evidence="11" id="KW-1185">Reference proteome</keyword>
<dbReference type="AlphaFoldDB" id="A0A834L9K2"/>